<evidence type="ECO:0000256" key="9">
    <source>
        <dbReference type="ARBA" id="ARBA00022723"/>
    </source>
</evidence>
<dbReference type="HAMAP" id="MF_01849">
    <property type="entry name" value="RNA_methyltr_RlmN"/>
    <property type="match status" value="1"/>
</dbReference>
<evidence type="ECO:0000256" key="11">
    <source>
        <dbReference type="ARBA" id="ARBA00023014"/>
    </source>
</evidence>
<keyword evidence="12" id="KW-1015">Disulfide bond</keyword>
<dbReference type="InterPro" id="IPR027492">
    <property type="entry name" value="RNA_MTrfase_RlmN"/>
</dbReference>
<dbReference type="Gene3D" id="1.10.150.530">
    <property type="match status" value="1"/>
</dbReference>
<organism evidence="14 15">
    <name type="scientific">Candidatus Dehalogenimonas loeffleri</name>
    <dbReference type="NCBI Taxonomy" id="3127115"/>
    <lineage>
        <taxon>Bacteria</taxon>
        <taxon>Bacillati</taxon>
        <taxon>Chloroflexota</taxon>
        <taxon>Dehalococcoidia</taxon>
        <taxon>Dehalococcoidales</taxon>
        <taxon>Dehalococcoidaceae</taxon>
        <taxon>Dehalogenimonas</taxon>
    </lineage>
</organism>
<evidence type="ECO:0000259" key="13">
    <source>
        <dbReference type="PROSITE" id="PS51918"/>
    </source>
</evidence>
<feature type="binding site" evidence="12">
    <location>
        <begin position="172"/>
        <end position="173"/>
    </location>
    <ligand>
        <name>S-adenosyl-L-methionine</name>
        <dbReference type="ChEBI" id="CHEBI:59789"/>
    </ligand>
</feature>
<comment type="cofactor">
    <cofactor evidence="12">
        <name>[4Fe-4S] cluster</name>
        <dbReference type="ChEBI" id="CHEBI:49883"/>
    </cofactor>
    <text evidence="12">Binds 1 [4Fe-4S] cluster. The cluster is coordinated with 3 cysteines and an exchangeable S-adenosyl-L-methionine.</text>
</comment>
<dbReference type="InterPro" id="IPR013785">
    <property type="entry name" value="Aldolase_TIM"/>
</dbReference>
<dbReference type="PIRSF" id="PIRSF006004">
    <property type="entry name" value="CHP00048"/>
    <property type="match status" value="1"/>
</dbReference>
<evidence type="ECO:0000256" key="1">
    <source>
        <dbReference type="ARBA" id="ARBA00004496"/>
    </source>
</evidence>
<dbReference type="InterPro" id="IPR040072">
    <property type="entry name" value="Methyltransferase_A"/>
</dbReference>
<dbReference type="PANTHER" id="PTHR30544">
    <property type="entry name" value="23S RRNA METHYLTRANSFERASE"/>
    <property type="match status" value="1"/>
</dbReference>
<feature type="binding site" evidence="12">
    <location>
        <position position="118"/>
    </location>
    <ligand>
        <name>[4Fe-4S] cluster</name>
        <dbReference type="ChEBI" id="CHEBI:49883"/>
        <note>4Fe-4S-S-AdoMet</note>
    </ligand>
</feature>
<evidence type="ECO:0000256" key="2">
    <source>
        <dbReference type="ARBA" id="ARBA00022485"/>
    </source>
</evidence>
<keyword evidence="6 12" id="KW-0808">Transferase</keyword>
<keyword evidence="9 12" id="KW-0479">Metal-binding</keyword>
<proteinExistence type="inferred from homology"/>
<feature type="active site" description="Proton acceptor" evidence="12">
    <location>
        <position position="98"/>
    </location>
</feature>
<comment type="catalytic activity">
    <reaction evidence="12">
        <text>adenosine(37) in tRNA + 2 reduced [2Fe-2S]-[ferredoxin] + 2 S-adenosyl-L-methionine = 2-methyladenosine(37) in tRNA + 5'-deoxyadenosine + L-methionine + 2 oxidized [2Fe-2S]-[ferredoxin] + S-adenosyl-L-homocysteine</text>
        <dbReference type="Rhea" id="RHEA:43332"/>
        <dbReference type="Rhea" id="RHEA-COMP:10000"/>
        <dbReference type="Rhea" id="RHEA-COMP:10001"/>
        <dbReference type="Rhea" id="RHEA-COMP:10162"/>
        <dbReference type="Rhea" id="RHEA-COMP:10485"/>
        <dbReference type="ChEBI" id="CHEBI:17319"/>
        <dbReference type="ChEBI" id="CHEBI:33737"/>
        <dbReference type="ChEBI" id="CHEBI:33738"/>
        <dbReference type="ChEBI" id="CHEBI:57844"/>
        <dbReference type="ChEBI" id="CHEBI:57856"/>
        <dbReference type="ChEBI" id="CHEBI:59789"/>
        <dbReference type="ChEBI" id="CHEBI:74411"/>
        <dbReference type="ChEBI" id="CHEBI:74497"/>
        <dbReference type="EC" id="2.1.1.192"/>
    </reaction>
</comment>
<comment type="caution">
    <text evidence="12">Lacks conserved residue(s) required for the propagation of feature annotation.</text>
</comment>
<dbReference type="NCBIfam" id="TIGR00048">
    <property type="entry name" value="rRNA_mod_RlmN"/>
    <property type="match status" value="1"/>
</dbReference>
<feature type="active site" description="S-methylcysteine intermediate" evidence="12">
    <location>
        <position position="343"/>
    </location>
</feature>
<evidence type="ECO:0000256" key="7">
    <source>
        <dbReference type="ARBA" id="ARBA00022691"/>
    </source>
</evidence>
<evidence type="ECO:0000256" key="4">
    <source>
        <dbReference type="ARBA" id="ARBA00022552"/>
    </source>
</evidence>
<dbReference type="SFLD" id="SFLDG01062">
    <property type="entry name" value="methyltransferase_(Class_A)"/>
    <property type="match status" value="1"/>
</dbReference>
<dbReference type="PROSITE" id="PS51918">
    <property type="entry name" value="RADICAL_SAM"/>
    <property type="match status" value="1"/>
</dbReference>
<keyword evidence="15" id="KW-1185">Reference proteome</keyword>
<feature type="binding site" evidence="12">
    <location>
        <position position="122"/>
    </location>
    <ligand>
        <name>[4Fe-4S] cluster</name>
        <dbReference type="ChEBI" id="CHEBI:49883"/>
        <note>4Fe-4S-S-AdoMet</note>
    </ligand>
</feature>
<feature type="binding site" evidence="12">
    <location>
        <begin position="225"/>
        <end position="227"/>
    </location>
    <ligand>
        <name>S-adenosyl-L-methionine</name>
        <dbReference type="ChEBI" id="CHEBI:59789"/>
    </ligand>
</feature>
<protein>
    <recommendedName>
        <fullName evidence="12">Probable dual-specificity RNA methyltransferase RlmN</fullName>
        <ecNumber evidence="12">2.1.1.192</ecNumber>
    </recommendedName>
    <alternativeName>
        <fullName evidence="12">23S rRNA (adenine(2503)-C(2))-methyltransferase</fullName>
    </alternativeName>
    <alternativeName>
        <fullName evidence="12">23S rRNA m2A2503 methyltransferase</fullName>
    </alternativeName>
    <alternativeName>
        <fullName evidence="12">Ribosomal RNA large subunit methyltransferase N</fullName>
    </alternativeName>
    <alternativeName>
        <fullName evidence="12">tRNA (adenine(37)-C(2))-methyltransferase</fullName>
    </alternativeName>
    <alternativeName>
        <fullName evidence="12">tRNA m2A37 methyltransferase</fullName>
    </alternativeName>
</protein>
<dbReference type="Proteomes" id="UP001375370">
    <property type="component" value="Chromosome"/>
</dbReference>
<keyword evidence="8 12" id="KW-0819">tRNA processing</keyword>
<name>A0ABZ2J2X7_9CHLR</name>
<comment type="function">
    <text evidence="12">Specifically methylates position 2 of adenine 2503 in 23S rRNA and position 2 of adenine 37 in tRNAs.</text>
</comment>
<dbReference type="EC" id="2.1.1.192" evidence="12"/>
<dbReference type="PANTHER" id="PTHR30544:SF5">
    <property type="entry name" value="RADICAL SAM CORE DOMAIN-CONTAINING PROTEIN"/>
    <property type="match status" value="1"/>
</dbReference>
<evidence type="ECO:0000256" key="12">
    <source>
        <dbReference type="HAMAP-Rule" id="MF_01849"/>
    </source>
</evidence>
<evidence type="ECO:0000256" key="10">
    <source>
        <dbReference type="ARBA" id="ARBA00023004"/>
    </source>
</evidence>
<keyword evidence="3 12" id="KW-0963">Cytoplasm</keyword>
<evidence type="ECO:0000256" key="8">
    <source>
        <dbReference type="ARBA" id="ARBA00022694"/>
    </source>
</evidence>
<evidence type="ECO:0000313" key="14">
    <source>
        <dbReference type="EMBL" id="WWX25146.1"/>
    </source>
</evidence>
<evidence type="ECO:0000313" key="15">
    <source>
        <dbReference type="Proteomes" id="UP001375370"/>
    </source>
</evidence>
<sequence length="351" mass="38212">MTNATDYPFKSLIGLNTEELRGVAVTLGEPAFRGNQLAEWLYRRGAADFSAMSNLPASFRLKLAKEYTPGRSTIITRQHSADGTVKLLLEMADGAQVETVGLPYSERRSCCVSTQAGCPVGCAFCATGLSGFQRNLSAGEIVDQVLAVNTSFSESPVNPNQTVDHVTFMGMGEPLLNYEAVVKALRLLSQEMGISARHLTISTIGHVAGIRRLAQEELPVTLAVSLHAADDDLRRQLIPGWKHNLAEIISAAQEYLVATGRRLTFEYCLLAGVNDRPDDALQLAKLLKGLNCHVNLIPFNPVDDIPFKSSPAIHVRAFQHLLENHGIAVTARLRRGADIDAACGQLRRRQA</sequence>
<keyword evidence="2 12" id="KW-0004">4Fe-4S</keyword>
<keyword evidence="5 12" id="KW-0489">Methyltransferase</keyword>
<keyword evidence="11 12" id="KW-0411">Iron-sulfur</keyword>
<dbReference type="CDD" id="cd01335">
    <property type="entry name" value="Radical_SAM"/>
    <property type="match status" value="1"/>
</dbReference>
<accession>A0ABZ2J2X7</accession>
<dbReference type="EMBL" id="CP146612">
    <property type="protein sequence ID" value="WWX25146.1"/>
    <property type="molecule type" value="Genomic_DNA"/>
</dbReference>
<keyword evidence="4 12" id="KW-0698">rRNA processing</keyword>
<feature type="domain" description="Radical SAM core" evidence="13">
    <location>
        <begin position="104"/>
        <end position="338"/>
    </location>
</feature>
<dbReference type="InterPro" id="IPR058240">
    <property type="entry name" value="rSAM_sf"/>
</dbReference>
<evidence type="ECO:0000256" key="6">
    <source>
        <dbReference type="ARBA" id="ARBA00022679"/>
    </source>
</evidence>
<dbReference type="InterPro" id="IPR048641">
    <property type="entry name" value="RlmN_N"/>
</dbReference>
<evidence type="ECO:0000256" key="5">
    <source>
        <dbReference type="ARBA" id="ARBA00022603"/>
    </source>
</evidence>
<dbReference type="Pfam" id="PF04055">
    <property type="entry name" value="Radical_SAM"/>
    <property type="match status" value="1"/>
</dbReference>
<comment type="catalytic activity">
    <reaction evidence="12">
        <text>adenosine(2503) in 23S rRNA + 2 reduced [2Fe-2S]-[ferredoxin] + 2 S-adenosyl-L-methionine = 2-methyladenosine(2503) in 23S rRNA + 5'-deoxyadenosine + L-methionine + 2 oxidized [2Fe-2S]-[ferredoxin] + S-adenosyl-L-homocysteine</text>
        <dbReference type="Rhea" id="RHEA:42916"/>
        <dbReference type="Rhea" id="RHEA-COMP:10000"/>
        <dbReference type="Rhea" id="RHEA-COMP:10001"/>
        <dbReference type="Rhea" id="RHEA-COMP:10152"/>
        <dbReference type="Rhea" id="RHEA-COMP:10282"/>
        <dbReference type="ChEBI" id="CHEBI:17319"/>
        <dbReference type="ChEBI" id="CHEBI:33737"/>
        <dbReference type="ChEBI" id="CHEBI:33738"/>
        <dbReference type="ChEBI" id="CHEBI:57844"/>
        <dbReference type="ChEBI" id="CHEBI:57856"/>
        <dbReference type="ChEBI" id="CHEBI:59789"/>
        <dbReference type="ChEBI" id="CHEBI:74411"/>
        <dbReference type="ChEBI" id="CHEBI:74497"/>
        <dbReference type="EC" id="2.1.1.192"/>
    </reaction>
</comment>
<evidence type="ECO:0000256" key="3">
    <source>
        <dbReference type="ARBA" id="ARBA00022490"/>
    </source>
</evidence>
<comment type="subcellular location">
    <subcellularLocation>
        <location evidence="1 12">Cytoplasm</location>
    </subcellularLocation>
</comment>
<reference evidence="14 15" key="1">
    <citation type="submission" date="2024-03" db="EMBL/GenBank/DDBJ databases">
        <title>A Dehalogenimonas Isolated from Estuarine Sediments Dihaloeliminates Chlorinated Alkanes.</title>
        <authorList>
            <person name="Yang Y."/>
            <person name="Wang H."/>
        </authorList>
    </citation>
    <scope>NUCLEOTIDE SEQUENCE [LARGE SCALE GENOMIC DNA]</scope>
    <source>
        <strain evidence="14 15">W</strain>
    </source>
</reference>
<dbReference type="RefSeq" id="WP_338737286.1">
    <property type="nucleotide sequence ID" value="NZ_CP146612.1"/>
</dbReference>
<keyword evidence="7 12" id="KW-0949">S-adenosyl-L-methionine</keyword>
<dbReference type="SFLD" id="SFLDS00029">
    <property type="entry name" value="Radical_SAM"/>
    <property type="match status" value="1"/>
</dbReference>
<comment type="miscellaneous">
    <text evidence="12">Reaction proceeds by a ping-pong mechanism involving intermediate methylation of a conserved cysteine residue.</text>
</comment>
<dbReference type="Pfam" id="PF21016">
    <property type="entry name" value="RlmN_N"/>
    <property type="match status" value="1"/>
</dbReference>
<dbReference type="SFLD" id="SFLDF00275">
    <property type="entry name" value="adenosine_C2_methyltransferase"/>
    <property type="match status" value="1"/>
</dbReference>
<dbReference type="SUPFAM" id="SSF102114">
    <property type="entry name" value="Radical SAM enzymes"/>
    <property type="match status" value="1"/>
</dbReference>
<dbReference type="InterPro" id="IPR007197">
    <property type="entry name" value="rSAM"/>
</dbReference>
<gene>
    <name evidence="12 14" type="primary">rlmN</name>
    <name evidence="14" type="ORF">V8247_07755</name>
</gene>
<dbReference type="Gene3D" id="3.20.20.70">
    <property type="entry name" value="Aldolase class I"/>
    <property type="match status" value="1"/>
</dbReference>
<dbReference type="GO" id="GO:0008168">
    <property type="term" value="F:methyltransferase activity"/>
    <property type="evidence" value="ECO:0007669"/>
    <property type="project" value="UniProtKB-KW"/>
</dbReference>
<feature type="binding site" evidence="12">
    <location>
        <position position="125"/>
    </location>
    <ligand>
        <name>[4Fe-4S] cluster</name>
        <dbReference type="ChEBI" id="CHEBI:49883"/>
        <note>4Fe-4S-S-AdoMet</note>
    </ligand>
</feature>
<feature type="binding site" evidence="12">
    <location>
        <position position="202"/>
    </location>
    <ligand>
        <name>S-adenosyl-L-methionine</name>
        <dbReference type="ChEBI" id="CHEBI:59789"/>
    </ligand>
</feature>
<dbReference type="InterPro" id="IPR004383">
    <property type="entry name" value="rRNA_lsu_MTrfase_RlmN/Cfr"/>
</dbReference>
<feature type="binding site" evidence="12">
    <location>
        <position position="300"/>
    </location>
    <ligand>
        <name>S-adenosyl-L-methionine</name>
        <dbReference type="ChEBI" id="CHEBI:59789"/>
    </ligand>
</feature>
<keyword evidence="10 12" id="KW-0408">Iron</keyword>
<dbReference type="GO" id="GO:0032259">
    <property type="term" value="P:methylation"/>
    <property type="evidence" value="ECO:0007669"/>
    <property type="project" value="UniProtKB-KW"/>
</dbReference>
<comment type="similarity">
    <text evidence="12">Belongs to the radical SAM superfamily. RlmN family.</text>
</comment>